<dbReference type="AlphaFoldDB" id="A0A0F5HZY6"/>
<keyword evidence="3" id="KW-1185">Reference proteome</keyword>
<evidence type="ECO:0000313" key="3">
    <source>
        <dbReference type="Proteomes" id="UP000031563"/>
    </source>
</evidence>
<proteinExistence type="predicted"/>
<dbReference type="EMBL" id="JWIR02000012">
    <property type="protein sequence ID" value="KKB42509.1"/>
    <property type="molecule type" value="Genomic_DNA"/>
</dbReference>
<gene>
    <name evidence="2" type="ORF">QY95_00358</name>
</gene>
<sequence length="47" mass="5412">MDKKPKEGMHVQHGETSQDDVLNKVNATFDQMVRDVKELVSDRPKTE</sequence>
<protein>
    <submittedName>
        <fullName evidence="2">Uncharacterized protein</fullName>
    </submittedName>
</protein>
<feature type="region of interest" description="Disordered" evidence="1">
    <location>
        <begin position="1"/>
        <end position="22"/>
    </location>
</feature>
<evidence type="ECO:0000313" key="2">
    <source>
        <dbReference type="EMBL" id="KKB42509.1"/>
    </source>
</evidence>
<dbReference type="Proteomes" id="UP000031563">
    <property type="component" value="Unassembled WGS sequence"/>
</dbReference>
<dbReference type="RefSeq" id="WP_156994496.1">
    <property type="nucleotide sequence ID" value="NZ_JWIQ02000004.1"/>
</dbReference>
<feature type="compositionally biased region" description="Basic and acidic residues" evidence="1">
    <location>
        <begin position="1"/>
        <end position="13"/>
    </location>
</feature>
<evidence type="ECO:0000256" key="1">
    <source>
        <dbReference type="SAM" id="MobiDB-lite"/>
    </source>
</evidence>
<dbReference type="STRING" id="1221996.QY95_00358"/>
<comment type="caution">
    <text evidence="2">The sequence shown here is derived from an EMBL/GenBank/DDBJ whole genome shotgun (WGS) entry which is preliminary data.</text>
</comment>
<organism evidence="2 3">
    <name type="scientific">Bacillus thermotolerans</name>
    <name type="common">Quasibacillus thermotolerans</name>
    <dbReference type="NCBI Taxonomy" id="1221996"/>
    <lineage>
        <taxon>Bacteria</taxon>
        <taxon>Bacillati</taxon>
        <taxon>Bacillota</taxon>
        <taxon>Bacilli</taxon>
        <taxon>Bacillales</taxon>
        <taxon>Bacillaceae</taxon>
        <taxon>Bacillus</taxon>
    </lineage>
</organism>
<name>A0A0F5HZY6_BACTR</name>
<accession>A0A0F5IA64</accession>
<reference evidence="2" key="1">
    <citation type="submission" date="2015-02" db="EMBL/GenBank/DDBJ databases">
        <title>Genome Assembly of Bacillaceae bacterium MTCC 8252.</title>
        <authorList>
            <person name="Verma A."/>
            <person name="Khatri I."/>
            <person name="Mual P."/>
            <person name="Subramanian S."/>
            <person name="Krishnamurthi S."/>
        </authorList>
    </citation>
    <scope>NUCLEOTIDE SEQUENCE [LARGE SCALE GENOMIC DNA]</scope>
    <source>
        <strain evidence="2">MTCC 8252</strain>
    </source>
</reference>
<accession>A0A0F5HZY6</accession>